<evidence type="ECO:0000313" key="7">
    <source>
        <dbReference type="EMBL" id="CAG2065301.1"/>
    </source>
</evidence>
<dbReference type="SUPFAM" id="SSF52540">
    <property type="entry name" value="P-loop containing nucleoside triphosphate hydrolases"/>
    <property type="match status" value="1"/>
</dbReference>
<dbReference type="InterPro" id="IPR013566">
    <property type="entry name" value="EF_hand_assoc_1"/>
</dbReference>
<evidence type="ECO:0000256" key="4">
    <source>
        <dbReference type="ARBA" id="ARBA00022837"/>
    </source>
</evidence>
<reference evidence="7" key="1">
    <citation type="submission" date="2021-03" db="EMBL/GenBank/DDBJ databases">
        <authorList>
            <person name="Tran Van P."/>
        </authorList>
    </citation>
    <scope>NUCLEOTIDE SEQUENCE</scope>
</reference>
<dbReference type="PANTHER" id="PTHR46819:SF1">
    <property type="entry name" value="EF-HAND CALCIUM-BINDING DOMAIN-CONTAINING PROTEIN 7"/>
    <property type="match status" value="1"/>
</dbReference>
<organism evidence="7 8">
    <name type="scientific">Timema podura</name>
    <name type="common">Walking stick</name>
    <dbReference type="NCBI Taxonomy" id="61482"/>
    <lineage>
        <taxon>Eukaryota</taxon>
        <taxon>Metazoa</taxon>
        <taxon>Ecdysozoa</taxon>
        <taxon>Arthropoda</taxon>
        <taxon>Hexapoda</taxon>
        <taxon>Insecta</taxon>
        <taxon>Pterygota</taxon>
        <taxon>Neoptera</taxon>
        <taxon>Polyneoptera</taxon>
        <taxon>Phasmatodea</taxon>
        <taxon>Timematodea</taxon>
        <taxon>Timematoidea</taxon>
        <taxon>Timematidae</taxon>
        <taxon>Timema</taxon>
    </lineage>
</organism>
<evidence type="ECO:0000259" key="6">
    <source>
        <dbReference type="PROSITE" id="PS50222"/>
    </source>
</evidence>
<evidence type="ECO:0000256" key="3">
    <source>
        <dbReference type="ARBA" id="ARBA00022737"/>
    </source>
</evidence>
<proteinExistence type="predicted"/>
<gene>
    <name evidence="7" type="ORF">TPAB3V08_LOCUS12245</name>
</gene>
<keyword evidence="8" id="KW-1185">Reference proteome</keyword>
<dbReference type="Gene3D" id="3.40.50.300">
    <property type="entry name" value="P-loop containing nucleotide triphosphate hydrolases"/>
    <property type="match status" value="1"/>
</dbReference>
<dbReference type="PROSITE" id="PS50222">
    <property type="entry name" value="EF_HAND_2"/>
    <property type="match status" value="1"/>
</dbReference>
<keyword evidence="5" id="KW-0472">Membrane</keyword>
<keyword evidence="3" id="KW-0677">Repeat</keyword>
<comment type="subcellular location">
    <subcellularLocation>
        <location evidence="1">Membrane</location>
    </subcellularLocation>
</comment>
<dbReference type="Pfam" id="PF08355">
    <property type="entry name" value="EF_assoc_1"/>
    <property type="match status" value="1"/>
</dbReference>
<name>A0ABN7PDK3_TIMPD</name>
<dbReference type="InterPro" id="IPR011992">
    <property type="entry name" value="EF-hand-dom_pair"/>
</dbReference>
<evidence type="ECO:0000256" key="2">
    <source>
        <dbReference type="ARBA" id="ARBA00022723"/>
    </source>
</evidence>
<evidence type="ECO:0000256" key="1">
    <source>
        <dbReference type="ARBA" id="ARBA00004370"/>
    </source>
</evidence>
<feature type="domain" description="EF-hand" evidence="6">
    <location>
        <begin position="118"/>
        <end position="153"/>
    </location>
</feature>
<sequence length="346" mass="39545">MICDVDNDDLLNDTELNAFQRRCFNAPLQPQVLEDVKAVLKKNLTDGIADECITLKGECVWLHGFLFLHCLFIQRGRNETTWAVLRKFGYNDNLQITKEYLHPSIRVPAGCTTELSLKGQHFVSTLFERYDKDRDGALSPTEVNNLFTPCPAPLWGPDFHRTVATNSQVRRLCSLFVDNPWFACWQGWITQQGFMCQWVLVTLLDLNRALEYLAYLGYIVSDTENQVTAIQVTREKRLDLAKKQTSRNVYQCHVIGPKGSGKSMFCRSFIGHSLENTFTPELVGNPQCTVNCVQVYGQEKYLVLRDIDVRNVSDPLMPSEVQCDVACLVYDISNPKSFEYSARIYL</sequence>
<dbReference type="PANTHER" id="PTHR46819">
    <property type="entry name" value="EF-HAND CALCIUM-BINDING DOMAIN-CONTAINING PROTEIN 7"/>
    <property type="match status" value="1"/>
</dbReference>
<dbReference type="Proteomes" id="UP001153148">
    <property type="component" value="Unassembled WGS sequence"/>
</dbReference>
<dbReference type="Pfam" id="PF08356">
    <property type="entry name" value="EF_assoc_2"/>
    <property type="match status" value="1"/>
</dbReference>
<dbReference type="InterPro" id="IPR052266">
    <property type="entry name" value="Miro-EF-hand_domain"/>
</dbReference>
<feature type="non-terminal residue" evidence="7">
    <location>
        <position position="346"/>
    </location>
</feature>
<dbReference type="EMBL" id="CAJPIN010041806">
    <property type="protein sequence ID" value="CAG2065301.1"/>
    <property type="molecule type" value="Genomic_DNA"/>
</dbReference>
<keyword evidence="2" id="KW-0479">Metal-binding</keyword>
<comment type="caution">
    <text evidence="7">The sequence shown here is derived from an EMBL/GenBank/DDBJ whole genome shotgun (WGS) entry which is preliminary data.</text>
</comment>
<protein>
    <recommendedName>
        <fullName evidence="6">EF-hand domain-containing protein</fullName>
    </recommendedName>
</protein>
<dbReference type="InterPro" id="IPR013567">
    <property type="entry name" value="EF_hand_assoc_2"/>
</dbReference>
<dbReference type="PROSITE" id="PS00018">
    <property type="entry name" value="EF_HAND_1"/>
    <property type="match status" value="1"/>
</dbReference>
<dbReference type="InterPro" id="IPR027417">
    <property type="entry name" value="P-loop_NTPase"/>
</dbReference>
<dbReference type="Gene3D" id="1.10.238.10">
    <property type="entry name" value="EF-hand"/>
    <property type="match status" value="2"/>
</dbReference>
<dbReference type="InterPro" id="IPR002048">
    <property type="entry name" value="EF_hand_dom"/>
</dbReference>
<evidence type="ECO:0000313" key="8">
    <source>
        <dbReference type="Proteomes" id="UP001153148"/>
    </source>
</evidence>
<keyword evidence="4" id="KW-0106">Calcium</keyword>
<dbReference type="SUPFAM" id="SSF47473">
    <property type="entry name" value="EF-hand"/>
    <property type="match status" value="2"/>
</dbReference>
<dbReference type="InterPro" id="IPR018247">
    <property type="entry name" value="EF_Hand_1_Ca_BS"/>
</dbReference>
<accession>A0ABN7PDK3</accession>
<evidence type="ECO:0000256" key="5">
    <source>
        <dbReference type="ARBA" id="ARBA00023136"/>
    </source>
</evidence>